<dbReference type="Gene3D" id="2.60.40.10">
    <property type="entry name" value="Immunoglobulins"/>
    <property type="match status" value="1"/>
</dbReference>
<gene>
    <name evidence="1" type="ORF">GCM10009425_38450</name>
</gene>
<reference evidence="2" key="1">
    <citation type="journal article" date="2019" name="Int. J. Syst. Evol. Microbiol.">
        <title>The Global Catalogue of Microorganisms (GCM) 10K type strain sequencing project: providing services to taxonomists for standard genome sequencing and annotation.</title>
        <authorList>
            <consortium name="The Broad Institute Genomics Platform"/>
            <consortium name="The Broad Institute Genome Sequencing Center for Infectious Disease"/>
            <person name="Wu L."/>
            <person name="Ma J."/>
        </authorList>
    </citation>
    <scope>NUCLEOTIDE SEQUENCE [LARGE SCALE GENOMIC DNA]</scope>
    <source>
        <strain evidence="2">JCM 13501</strain>
    </source>
</reference>
<proteinExistence type="predicted"/>
<dbReference type="InterPro" id="IPR029063">
    <property type="entry name" value="SAM-dependent_MTases_sf"/>
</dbReference>
<evidence type="ECO:0000313" key="1">
    <source>
        <dbReference type="EMBL" id="GGM23882.1"/>
    </source>
</evidence>
<dbReference type="InterPro" id="IPR013783">
    <property type="entry name" value="Ig-like_fold"/>
</dbReference>
<comment type="caution">
    <text evidence="1">The sequence shown here is derived from an EMBL/GenBank/DDBJ whole genome shotgun (WGS) entry which is preliminary data.</text>
</comment>
<accession>A0ABQ2H287</accession>
<sequence>MHSKPAEYEKFYFYNASFDALSLVEKHAVSEQQPTEEWLTNAFGVLINPKYLPEILAGREGTVEALPIPANWHSDLAEFGAVFRAIELAPGPKFTMFELGCGWGCWMNISGVVARRAGLECSLYGIEGDEGHVAFAKECLEKNGFDKTQSKVEWGIAAASSGFALFPKQERAGTSWGCEPIFDKTEEEANELVASGKYELLPQKSLEQEAQHIDRIDLLHIDIQGGELDLVAKAISFMNEKVAYVMIGTHSRQIEGSLFDHFIQNGWVLEIERPAVLQVGEKPNVLVDGVQGWRNPRLISNAYLNRVSGIGDITIKEYAAEVSASSSFQLEVYVQNASNDAWNGDGEYPINLSYHWLDNEGNKVVLDGVRTKLCRSCISAGDFVIQTLTVDAPSDPGEYQLQVTAVQEGVQWLEDSGLKTHPVHISVA</sequence>
<name>A0ABQ2H287_9PSED</name>
<keyword evidence="2" id="KW-1185">Reference proteome</keyword>
<dbReference type="Proteomes" id="UP000616499">
    <property type="component" value="Unassembled WGS sequence"/>
</dbReference>
<dbReference type="EMBL" id="BMNW01000009">
    <property type="protein sequence ID" value="GGM23882.1"/>
    <property type="molecule type" value="Genomic_DNA"/>
</dbReference>
<dbReference type="RefSeq" id="WP_188867738.1">
    <property type="nucleotide sequence ID" value="NZ_BMNW01000009.1"/>
</dbReference>
<evidence type="ECO:0000313" key="2">
    <source>
        <dbReference type="Proteomes" id="UP000616499"/>
    </source>
</evidence>
<organism evidence="1 2">
    <name type="scientific">Pseudomonas asuensis</name>
    <dbReference type="NCBI Taxonomy" id="1825787"/>
    <lineage>
        <taxon>Bacteria</taxon>
        <taxon>Pseudomonadati</taxon>
        <taxon>Pseudomonadota</taxon>
        <taxon>Gammaproteobacteria</taxon>
        <taxon>Pseudomonadales</taxon>
        <taxon>Pseudomonadaceae</taxon>
        <taxon>Pseudomonas</taxon>
    </lineage>
</organism>
<evidence type="ECO:0008006" key="3">
    <source>
        <dbReference type="Google" id="ProtNLM"/>
    </source>
</evidence>
<protein>
    <recommendedName>
        <fullName evidence="3">FkbM family methyltransferase</fullName>
    </recommendedName>
</protein>
<dbReference type="Gene3D" id="3.40.50.150">
    <property type="entry name" value="Vaccinia Virus protein VP39"/>
    <property type="match status" value="1"/>
</dbReference>
<dbReference type="SUPFAM" id="SSF53335">
    <property type="entry name" value="S-adenosyl-L-methionine-dependent methyltransferases"/>
    <property type="match status" value="1"/>
</dbReference>